<dbReference type="SMART" id="SM00363">
    <property type="entry name" value="S4"/>
    <property type="match status" value="1"/>
</dbReference>
<evidence type="ECO:0000256" key="4">
    <source>
        <dbReference type="ARBA" id="ARBA00023235"/>
    </source>
</evidence>
<evidence type="ECO:0000256" key="7">
    <source>
        <dbReference type="PROSITE-ProRule" id="PRU00182"/>
    </source>
</evidence>
<dbReference type="KEGG" id="cari:FNU76_04930"/>
<comment type="catalytic activity">
    <reaction evidence="5">
        <text>uridine(2605) in 23S rRNA = pseudouridine(2605) in 23S rRNA</text>
        <dbReference type="Rhea" id="RHEA:42520"/>
        <dbReference type="Rhea" id="RHEA-COMP:10095"/>
        <dbReference type="Rhea" id="RHEA-COMP:10096"/>
        <dbReference type="ChEBI" id="CHEBI:65314"/>
        <dbReference type="ChEBI" id="CHEBI:65315"/>
        <dbReference type="EC" id="5.4.99.22"/>
    </reaction>
</comment>
<dbReference type="InterPro" id="IPR006145">
    <property type="entry name" value="PsdUridine_synth_RsuA/RluA"/>
</dbReference>
<dbReference type="Gene3D" id="3.10.290.10">
    <property type="entry name" value="RNA-binding S4 domain"/>
    <property type="match status" value="1"/>
</dbReference>
<dbReference type="SUPFAM" id="SSF55120">
    <property type="entry name" value="Pseudouridine synthase"/>
    <property type="match status" value="1"/>
</dbReference>
<reference evidence="11" key="1">
    <citation type="submission" date="2019-07" db="EMBL/GenBank/DDBJ databases">
        <title>Chitinimonas sp. nov., isolated from Ny-Alesund, arctica soil.</title>
        <authorList>
            <person name="Xu Q."/>
            <person name="Peng F."/>
        </authorList>
    </citation>
    <scope>NUCLEOTIDE SEQUENCE [LARGE SCALE GENOMIC DNA]</scope>
    <source>
        <strain evidence="11">R3-44</strain>
    </source>
</reference>
<dbReference type="Gene3D" id="3.30.70.1560">
    <property type="entry name" value="Alpha-L RNA-binding motif"/>
    <property type="match status" value="1"/>
</dbReference>
<dbReference type="PROSITE" id="PS01149">
    <property type="entry name" value="PSI_RSU"/>
    <property type="match status" value="1"/>
</dbReference>
<dbReference type="InterPro" id="IPR020103">
    <property type="entry name" value="PsdUridine_synth_cat_dom_sf"/>
</dbReference>
<evidence type="ECO:0000256" key="3">
    <source>
        <dbReference type="ARBA" id="ARBA00022884"/>
    </source>
</evidence>
<dbReference type="EC" id="5.4.99.-" evidence="8"/>
<evidence type="ECO:0000256" key="6">
    <source>
        <dbReference type="ARBA" id="ARBA00037383"/>
    </source>
</evidence>
<dbReference type="Pfam" id="PF00849">
    <property type="entry name" value="PseudoU_synth_2"/>
    <property type="match status" value="1"/>
</dbReference>
<dbReference type="GO" id="GO:0005829">
    <property type="term" value="C:cytosol"/>
    <property type="evidence" value="ECO:0007669"/>
    <property type="project" value="UniProtKB-ARBA"/>
</dbReference>
<dbReference type="InterPro" id="IPR000748">
    <property type="entry name" value="PsdUridine_synth_RsuA/RluB/E/F"/>
</dbReference>
<keyword evidence="4 8" id="KW-0413">Isomerase</keyword>
<evidence type="ECO:0000256" key="1">
    <source>
        <dbReference type="ARBA" id="ARBA00008348"/>
    </source>
</evidence>
<dbReference type="GO" id="GO:0003723">
    <property type="term" value="F:RNA binding"/>
    <property type="evidence" value="ECO:0007669"/>
    <property type="project" value="UniProtKB-KW"/>
</dbReference>
<dbReference type="SUPFAM" id="SSF55174">
    <property type="entry name" value="Alpha-L RNA-binding motif"/>
    <property type="match status" value="1"/>
</dbReference>
<dbReference type="NCBIfam" id="TIGR00093">
    <property type="entry name" value="pseudouridine synthase"/>
    <property type="match status" value="1"/>
</dbReference>
<feature type="domain" description="RNA-binding S4" evidence="9">
    <location>
        <begin position="30"/>
        <end position="87"/>
    </location>
</feature>
<dbReference type="AlphaFoldDB" id="A0A516SM37"/>
<dbReference type="PANTHER" id="PTHR47683:SF3">
    <property type="entry name" value="RIBOSOMAL LARGE SUBUNIT PSEUDOURIDINE SYNTHASE B"/>
    <property type="match status" value="1"/>
</dbReference>
<organism evidence="10 11">
    <name type="scientific">Chitinimonas arctica</name>
    <dbReference type="NCBI Taxonomy" id="2594795"/>
    <lineage>
        <taxon>Bacteria</taxon>
        <taxon>Pseudomonadati</taxon>
        <taxon>Pseudomonadota</taxon>
        <taxon>Betaproteobacteria</taxon>
        <taxon>Neisseriales</taxon>
        <taxon>Chitinibacteraceae</taxon>
        <taxon>Chitinimonas</taxon>
    </lineage>
</organism>
<dbReference type="InterPro" id="IPR042092">
    <property type="entry name" value="PsdUridine_s_RsuA/RluB/E/F_cat"/>
</dbReference>
<keyword evidence="2" id="KW-0698">rRNA processing</keyword>
<dbReference type="InterPro" id="IPR050343">
    <property type="entry name" value="RsuA_PseudoU_synthase"/>
</dbReference>
<dbReference type="PROSITE" id="PS50889">
    <property type="entry name" value="S4"/>
    <property type="match status" value="1"/>
</dbReference>
<dbReference type="InterPro" id="IPR002942">
    <property type="entry name" value="S4_RNA-bd"/>
</dbReference>
<comment type="function">
    <text evidence="6">Responsible for synthesis of pseudouridine from uracil-2605 in 23S ribosomal RNA.</text>
</comment>
<evidence type="ECO:0000313" key="10">
    <source>
        <dbReference type="EMBL" id="QDQ29221.1"/>
    </source>
</evidence>
<dbReference type="Proteomes" id="UP000317550">
    <property type="component" value="Chromosome"/>
</dbReference>
<evidence type="ECO:0000313" key="11">
    <source>
        <dbReference type="Proteomes" id="UP000317550"/>
    </source>
</evidence>
<dbReference type="InterPro" id="IPR018496">
    <property type="entry name" value="PsdUridine_synth_RsuA/RluB_CS"/>
</dbReference>
<evidence type="ECO:0000256" key="8">
    <source>
        <dbReference type="RuleBase" id="RU003887"/>
    </source>
</evidence>
<evidence type="ECO:0000256" key="5">
    <source>
        <dbReference type="ARBA" id="ARBA00036944"/>
    </source>
</evidence>
<comment type="similarity">
    <text evidence="1 8">Belongs to the pseudouridine synthase RsuA family.</text>
</comment>
<name>A0A516SM37_9NEIS</name>
<keyword evidence="3 7" id="KW-0694">RNA-binding</keyword>
<dbReference type="FunFam" id="3.30.70.580:FF:000009">
    <property type="entry name" value="Pseudouridine synthase"/>
    <property type="match status" value="1"/>
</dbReference>
<protein>
    <recommendedName>
        <fullName evidence="8">Pseudouridine synthase</fullName>
        <ecNumber evidence="8">5.4.99.-</ecNumber>
    </recommendedName>
</protein>
<proteinExistence type="inferred from homology"/>
<gene>
    <name evidence="10" type="ORF">FNU76_04930</name>
</gene>
<dbReference type="FunFam" id="3.30.70.1560:FF:000001">
    <property type="entry name" value="Pseudouridine synthase"/>
    <property type="match status" value="1"/>
</dbReference>
<accession>A0A516SM37</accession>
<dbReference type="CDD" id="cd00165">
    <property type="entry name" value="S4"/>
    <property type="match status" value="1"/>
</dbReference>
<sequence length="279" mass="31919">MLVRHGNEKHERQALELREKRVEAHYVGDLRIQKALALSGVGSRRDCDEWVAAGRVSIDGQVAKPGARVAMGNRVLVDGKPIQIKWPDRLPRIVMYHKQEGEIVSRDDPEGRTTVFERLPKVQSSAWIAVGRLDFNTSGLLIFTTSGDLANRLMHPSFEVQREYAVRVLGQLTDEQKKELVTGVTLEDGEARFEMLEDQGGEGSNHWYRVILKEGRNREVRRMFEHFELTVSRLMRVRFGMLAMPSRLKRGQYYELDEPEVLSVLKWAGLSLTGRVPTR</sequence>
<dbReference type="EMBL" id="CP041730">
    <property type="protein sequence ID" value="QDQ29221.1"/>
    <property type="molecule type" value="Genomic_DNA"/>
</dbReference>
<evidence type="ECO:0000259" key="9">
    <source>
        <dbReference type="SMART" id="SM00363"/>
    </source>
</evidence>
<dbReference type="CDD" id="cd02556">
    <property type="entry name" value="PseudoU_synth_RluB"/>
    <property type="match status" value="1"/>
</dbReference>
<evidence type="ECO:0000256" key="2">
    <source>
        <dbReference type="ARBA" id="ARBA00022552"/>
    </source>
</evidence>
<dbReference type="InterPro" id="IPR036986">
    <property type="entry name" value="S4_RNA-bd_sf"/>
</dbReference>
<dbReference type="Gene3D" id="3.30.70.580">
    <property type="entry name" value="Pseudouridine synthase I, catalytic domain, N-terminal subdomain"/>
    <property type="match status" value="1"/>
</dbReference>
<dbReference type="GO" id="GO:0000455">
    <property type="term" value="P:enzyme-directed rRNA pseudouridine synthesis"/>
    <property type="evidence" value="ECO:0007669"/>
    <property type="project" value="UniProtKB-ARBA"/>
</dbReference>
<dbReference type="PANTHER" id="PTHR47683">
    <property type="entry name" value="PSEUDOURIDINE SYNTHASE FAMILY PROTEIN-RELATED"/>
    <property type="match status" value="1"/>
</dbReference>
<keyword evidence="11" id="KW-1185">Reference proteome</keyword>
<dbReference type="GO" id="GO:0160139">
    <property type="term" value="F:23S rRNA pseudouridine(2605) synthase activity"/>
    <property type="evidence" value="ECO:0007669"/>
    <property type="project" value="UniProtKB-EC"/>
</dbReference>
<dbReference type="FunFam" id="3.10.290.10:FF:000003">
    <property type="entry name" value="Pseudouridine synthase"/>
    <property type="match status" value="1"/>
</dbReference>
<dbReference type="Pfam" id="PF01479">
    <property type="entry name" value="S4"/>
    <property type="match status" value="1"/>
</dbReference>
<dbReference type="InterPro" id="IPR020094">
    <property type="entry name" value="TruA/RsuA/RluB/E/F_N"/>
</dbReference>
<dbReference type="OrthoDB" id="9807213at2"/>